<dbReference type="InterPro" id="IPR017853">
    <property type="entry name" value="GH"/>
</dbReference>
<keyword evidence="3" id="KW-1015">Disulfide bond</keyword>
<sequence length="319" mass="37859">MNWLLYLFCAFMLSFFCQSYAFTIYWNVPTHLCINQNVSFTKLLDDLHIEQNADGKFSGEKFTILYSPGLWPSMEHNTTNGGMPQHGNLSIHLEKLKIDIKKRIKEENYTGLAVIDMESWRPIFCQNTGWMIKYRYLTFEEVNKTLADEFQKNPKNTTLRNHLMKEGAKIFEPKAKEFLTKSTELVKKERSKAKWGYYGFPYCFNMGQAKSARNENCPDIVQKENNKTDWLFKSYDYWFPSVYISSVNFTADERLQLVRGRTTEYNRLRDLFNQNAKIYPYVWYLYNLENKYLNETDLRMTLKTLKDNKMDGTCDLGFQ</sequence>
<evidence type="ECO:0000256" key="3">
    <source>
        <dbReference type="ARBA" id="ARBA00023157"/>
    </source>
</evidence>
<evidence type="ECO:0000256" key="4">
    <source>
        <dbReference type="ARBA" id="ARBA00023180"/>
    </source>
</evidence>
<keyword evidence="4" id="KW-0325">Glycoprotein</keyword>
<comment type="similarity">
    <text evidence="1 5">Belongs to the glycosyl hydrolase 56 family.</text>
</comment>
<accession>A0A1B1V3I7</accession>
<dbReference type="EC" id="3.2.1.35" evidence="5"/>
<feature type="chain" id="PRO_5008531088" description="Hyaluronidase" evidence="6">
    <location>
        <begin position="22"/>
        <end position="319"/>
    </location>
</feature>
<dbReference type="InterPro" id="IPR018155">
    <property type="entry name" value="Hyaluronidase"/>
</dbReference>
<dbReference type="GO" id="GO:0030214">
    <property type="term" value="P:hyaluronan catabolic process"/>
    <property type="evidence" value="ECO:0007669"/>
    <property type="project" value="TreeGrafter"/>
</dbReference>
<reference evidence="7" key="1">
    <citation type="journal article" date="2016" name="PLoS Negl. Trop. Dis.">
        <title>Molecular Diversity between Salivary Proteins from New World and Old World Sand Flies with Emphasis on Bichromomyia olmeca, the Sand Fly Vector of Leishmania mexicana in Mesoamerica.</title>
        <authorList>
            <person name="Abdeladhim M."/>
            <person name="V Coutinho-Abreu I."/>
            <person name="Townsend S."/>
            <person name="Pasos-Pinto S."/>
            <person name="Sanchez L."/>
            <person name="Rasouli M."/>
            <person name="B Guimaraes-Costa A."/>
            <person name="Aslan H."/>
            <person name="Francischetti I.M."/>
            <person name="Oliveira F."/>
            <person name="Becker I."/>
            <person name="Kamhawi S."/>
            <person name="Ribeiro J.M."/>
            <person name="Jochim R.C."/>
            <person name="Valenzuela J.G."/>
        </authorList>
    </citation>
    <scope>NUCLEOTIDE SEQUENCE</scope>
    <source>
        <tissue evidence="7">Salivary gland</tissue>
    </source>
</reference>
<dbReference type="InterPro" id="IPR013785">
    <property type="entry name" value="Aldolase_TIM"/>
</dbReference>
<dbReference type="GO" id="GO:0004415">
    <property type="term" value="F:hyalurononglucosaminidase activity"/>
    <property type="evidence" value="ECO:0007669"/>
    <property type="project" value="UniProtKB-UniRule"/>
</dbReference>
<dbReference type="PANTHER" id="PTHR11769:SF35">
    <property type="entry name" value="HYALURONIDASE"/>
    <property type="match status" value="1"/>
</dbReference>
<dbReference type="Pfam" id="PF01630">
    <property type="entry name" value="Glyco_hydro_56"/>
    <property type="match status" value="1"/>
</dbReference>
<dbReference type="EMBL" id="KX011393">
    <property type="protein sequence ID" value="ANW11472.1"/>
    <property type="molecule type" value="mRNA"/>
</dbReference>
<comment type="catalytic activity">
    <reaction evidence="5">
        <text>Random hydrolysis of (1-&gt;4)-linkages between N-acetyl-beta-D-glucosamine and D-glucuronate residues in hyaluronate.</text>
        <dbReference type="EC" id="3.2.1.35"/>
    </reaction>
</comment>
<dbReference type="Gene3D" id="3.20.20.70">
    <property type="entry name" value="Aldolase class I"/>
    <property type="match status" value="1"/>
</dbReference>
<dbReference type="SUPFAM" id="SSF51445">
    <property type="entry name" value="(Trans)glycosidases"/>
    <property type="match status" value="1"/>
</dbReference>
<evidence type="ECO:0000256" key="1">
    <source>
        <dbReference type="ARBA" id="ARBA00008871"/>
    </source>
</evidence>
<feature type="signal peptide" evidence="6">
    <location>
        <begin position="1"/>
        <end position="21"/>
    </location>
</feature>
<dbReference type="AlphaFoldDB" id="A0A1B1V3I7"/>
<protein>
    <recommendedName>
        <fullName evidence="5">Hyaluronidase</fullName>
        <ecNumber evidence="5">3.2.1.35</ecNumber>
    </recommendedName>
</protein>
<keyword evidence="5" id="KW-0378">Hydrolase</keyword>
<proteinExistence type="evidence at transcript level"/>
<evidence type="ECO:0000256" key="2">
    <source>
        <dbReference type="ARBA" id="ARBA00022729"/>
    </source>
</evidence>
<dbReference type="InterPro" id="IPR001329">
    <property type="entry name" value="Venom_Hyaluronidase"/>
</dbReference>
<keyword evidence="2 6" id="KW-0732">Signal</keyword>
<organism evidence="7">
    <name type="scientific">Bichromomyia olmeca</name>
    <dbReference type="NCBI Taxonomy" id="715919"/>
    <lineage>
        <taxon>Eukaryota</taxon>
        <taxon>Metazoa</taxon>
        <taxon>Ecdysozoa</taxon>
        <taxon>Arthropoda</taxon>
        <taxon>Hexapoda</taxon>
        <taxon>Insecta</taxon>
        <taxon>Pterygota</taxon>
        <taxon>Neoptera</taxon>
        <taxon>Endopterygota</taxon>
        <taxon>Diptera</taxon>
        <taxon>Nematocera</taxon>
        <taxon>Psychodoidea</taxon>
        <taxon>Psychodidae</taxon>
        <taxon>Bichromomyia</taxon>
    </lineage>
</organism>
<name>A0A1B1V3I7_9DIPT</name>
<evidence type="ECO:0000256" key="6">
    <source>
        <dbReference type="SAM" id="SignalP"/>
    </source>
</evidence>
<evidence type="ECO:0000313" key="7">
    <source>
        <dbReference type="EMBL" id="ANW11472.1"/>
    </source>
</evidence>
<keyword evidence="5" id="KW-0326">Glycosidase</keyword>
<dbReference type="GO" id="GO:0005975">
    <property type="term" value="P:carbohydrate metabolic process"/>
    <property type="evidence" value="ECO:0007669"/>
    <property type="project" value="InterPro"/>
</dbReference>
<evidence type="ECO:0000256" key="5">
    <source>
        <dbReference type="RuleBase" id="RU610713"/>
    </source>
</evidence>
<dbReference type="PRINTS" id="PR00846">
    <property type="entry name" value="GLHYDRLASE56"/>
</dbReference>
<dbReference type="GO" id="GO:0006952">
    <property type="term" value="P:defense response"/>
    <property type="evidence" value="ECO:0007669"/>
    <property type="project" value="InterPro"/>
</dbReference>
<dbReference type="PANTHER" id="PTHR11769">
    <property type="entry name" value="HYALURONIDASE"/>
    <property type="match status" value="1"/>
</dbReference>
<dbReference type="PRINTS" id="PR00847">
    <property type="entry name" value="HYALURONDASE"/>
</dbReference>